<name>A0A8H4XG10_9HYPO</name>
<keyword evidence="2" id="KW-1185">Reference proteome</keyword>
<reference evidence="1" key="2">
    <citation type="submission" date="2020-05" db="EMBL/GenBank/DDBJ databases">
        <authorList>
            <person name="Kim H.-S."/>
            <person name="Proctor R.H."/>
            <person name="Brown D.W."/>
        </authorList>
    </citation>
    <scope>NUCLEOTIDE SEQUENCE</scope>
    <source>
        <strain evidence="1">NRRL 20472</strain>
    </source>
</reference>
<dbReference type="Proteomes" id="UP000622797">
    <property type="component" value="Unassembled WGS sequence"/>
</dbReference>
<reference evidence="1" key="1">
    <citation type="journal article" date="2020" name="BMC Genomics">
        <title>Correction to: Identification and distribution of gene clusters required for synthesis of sphingolipid metabolism inhibitors in diverse species of the filamentous fungus Fusarium.</title>
        <authorList>
            <person name="Kim H.S."/>
            <person name="Lohmar J.M."/>
            <person name="Busman M."/>
            <person name="Brown D.W."/>
            <person name="Naumann T.A."/>
            <person name="Divon H.H."/>
            <person name="Lysoe E."/>
            <person name="Uhlig S."/>
            <person name="Proctor R.H."/>
        </authorList>
    </citation>
    <scope>NUCLEOTIDE SEQUENCE</scope>
    <source>
        <strain evidence="1">NRRL 20472</strain>
    </source>
</reference>
<sequence length="116" mass="13150">MAEPNLTQMILTHPNLAESRAPGVIVDNISQLRKIKVLNLQSILARYKYMRLDTFDHAQGSTVKAEEMNGFIQDVIKEWDTSVGDVNPPELRTRHFSATHVKVGTFRMYLPPSKNA</sequence>
<accession>A0A8H4XG10</accession>
<comment type="caution">
    <text evidence="1">The sequence shown here is derived from an EMBL/GenBank/DDBJ whole genome shotgun (WGS) entry which is preliminary data.</text>
</comment>
<proteinExistence type="predicted"/>
<evidence type="ECO:0000313" key="1">
    <source>
        <dbReference type="EMBL" id="KAF4973055.1"/>
    </source>
</evidence>
<protein>
    <submittedName>
        <fullName evidence="1">Uncharacterized protein</fullName>
    </submittedName>
</protein>
<evidence type="ECO:0000313" key="2">
    <source>
        <dbReference type="Proteomes" id="UP000622797"/>
    </source>
</evidence>
<organism evidence="1 2">
    <name type="scientific">Fusarium sarcochroum</name>
    <dbReference type="NCBI Taxonomy" id="1208366"/>
    <lineage>
        <taxon>Eukaryota</taxon>
        <taxon>Fungi</taxon>
        <taxon>Dikarya</taxon>
        <taxon>Ascomycota</taxon>
        <taxon>Pezizomycotina</taxon>
        <taxon>Sordariomycetes</taxon>
        <taxon>Hypocreomycetidae</taxon>
        <taxon>Hypocreales</taxon>
        <taxon>Nectriaceae</taxon>
        <taxon>Fusarium</taxon>
        <taxon>Fusarium lateritium species complex</taxon>
    </lineage>
</organism>
<gene>
    <name evidence="1" type="ORF">FSARC_553</name>
</gene>
<dbReference type="AlphaFoldDB" id="A0A8H4XG10"/>
<dbReference type="EMBL" id="JABEXW010000030">
    <property type="protein sequence ID" value="KAF4973055.1"/>
    <property type="molecule type" value="Genomic_DNA"/>
</dbReference>